<evidence type="ECO:0000256" key="1">
    <source>
        <dbReference type="SAM" id="MobiDB-lite"/>
    </source>
</evidence>
<keyword evidence="2" id="KW-0472">Membrane</keyword>
<keyword evidence="2" id="KW-0812">Transmembrane</keyword>
<feature type="region of interest" description="Disordered" evidence="1">
    <location>
        <begin position="345"/>
        <end position="393"/>
    </location>
</feature>
<name>A0A4Q7V8M9_PSEST</name>
<feature type="transmembrane region" description="Helical" evidence="2">
    <location>
        <begin position="398"/>
        <end position="416"/>
    </location>
</feature>
<dbReference type="Proteomes" id="UP000291591">
    <property type="component" value="Unassembled WGS sequence"/>
</dbReference>
<accession>A0A4Q7V8M9</accession>
<feature type="compositionally biased region" description="Low complexity" evidence="1">
    <location>
        <begin position="320"/>
        <end position="330"/>
    </location>
</feature>
<feature type="compositionally biased region" description="Polar residues" evidence="1">
    <location>
        <begin position="66"/>
        <end position="75"/>
    </location>
</feature>
<dbReference type="PANTHER" id="PTHR35788:SF1">
    <property type="entry name" value="EXPORTED PROTEIN"/>
    <property type="match status" value="1"/>
</dbReference>
<reference evidence="4 5" key="1">
    <citation type="submission" date="2019-02" db="EMBL/GenBank/DDBJ databases">
        <title>Sequencing the genomes of 1000 actinobacteria strains.</title>
        <authorList>
            <person name="Klenk H.-P."/>
        </authorList>
    </citation>
    <scope>NUCLEOTIDE SEQUENCE [LARGE SCALE GENOMIC DNA]</scope>
    <source>
        <strain evidence="4 5">DSM 45779</strain>
    </source>
</reference>
<sequence length="949" mass="94616">MPERQPSSGEAIEQQVTTRVSPDDGAADGAPTSTNTPADGSGAPEPTSPPRPSPAPRPTMAAGKNSPATNSQAPNRQAPDDTATAQEGAGRPDGPADSPTVASPAHTGAPVTAADADASLPDADAHDGATPSPTAPGADPGPQARGDLFTPPTQDARPAPSDTPAAAGQGGQSAQPSNGGTNAGTATPAAPADGTQAMAAAAPSAAQTPPAQTSPAQAPPAQNGGPQNGGPQNGGPQNGGPQNGGLENGGVRNGSPTAAAAQPGPTAPAGTRPADAPPGNGPGNGPTAGGAELFGSWDDESTRVLPRVPNTEASTQRMRAAGPAGGAAAAGAAGLGAAGATAAMSATTGPTSRMPGGSAAGGPAGGPPPAAPGPSGGGDGPTGQDPDAGGGSGRPRRIGLLVAAGVLGILVLAYLGDLLFSSGSVPRGVTVAGQDIGGLSRAAAIEKLQGTIEPRSGLPVQVTAGPVRSEIDPKKAGLSVDYNGTLDRAGAQPLNPITRVSSFFTTRDVGVVNKADERSVRTAMEQLAPIVDRDPKDGTVRFEGLNPVAVAPEPGQQLDVNAAVTTLEQQWASGAPVALPLIIQQAATTPGDVQTAIDDVAKPAVSGPLTVTGEGANATVAPEDIAKALTFKADPNGAQKLVPQVNVESITDVVTPQLEKTEKPGVDATLDFASNPPKVVPSQDGRGIDYKASFANLLPVLTTAGGPRQVAAVYAVKPPDITTAEIQSLGSAGEISTFTTGGFSADSGQNIKRAAEAIDGQIVQPGETFSLNGATDPRDASRGYVEAGIIEDGHPARGVGGGVSQLATTLYNASYFAGMVDVEHKEHSYYISRYPVAREATVFENLIDVKFRNDGPTAVLIKTAWTPSNVTVKFFGTKRYEVSSQSGPKTDFTDPQVVKIPAGQPCSASKGSPGFTATDTRTMRDVQTGETTSKTRTVKYNPQPIVQCG</sequence>
<keyword evidence="5" id="KW-1185">Reference proteome</keyword>
<feature type="compositionally biased region" description="Low complexity" evidence="1">
    <location>
        <begin position="113"/>
        <end position="122"/>
    </location>
</feature>
<dbReference type="PANTHER" id="PTHR35788">
    <property type="entry name" value="EXPORTED PROTEIN-RELATED"/>
    <property type="match status" value="1"/>
</dbReference>
<protein>
    <submittedName>
        <fullName evidence="4">Vancomycin resistance protein YoaR</fullName>
    </submittedName>
</protein>
<feature type="domain" description="YoaR-like putative peptidoglycan binding" evidence="3">
    <location>
        <begin position="471"/>
        <end position="572"/>
    </location>
</feature>
<feature type="compositionally biased region" description="Low complexity" evidence="1">
    <location>
        <begin position="256"/>
        <end position="274"/>
    </location>
</feature>
<gene>
    <name evidence="4" type="ORF">EV383_6118</name>
</gene>
<feature type="domain" description="YoaR-like putative peptidoglycan binding" evidence="3">
    <location>
        <begin position="639"/>
        <end position="701"/>
    </location>
</feature>
<feature type="compositionally biased region" description="Pro residues" evidence="1">
    <location>
        <begin position="46"/>
        <end position="57"/>
    </location>
</feature>
<evidence type="ECO:0000259" key="3">
    <source>
        <dbReference type="Pfam" id="PF12229"/>
    </source>
</evidence>
<feature type="region of interest" description="Disordered" evidence="1">
    <location>
        <begin position="1"/>
        <end position="330"/>
    </location>
</feature>
<dbReference type="Pfam" id="PF12229">
    <property type="entry name" value="PG_binding_4"/>
    <property type="match status" value="2"/>
</dbReference>
<dbReference type="OrthoDB" id="9813301at2"/>
<evidence type="ECO:0000313" key="4">
    <source>
        <dbReference type="EMBL" id="RZT89159.1"/>
    </source>
</evidence>
<dbReference type="AlphaFoldDB" id="A0A4Q7V8M9"/>
<dbReference type="RefSeq" id="WP_130293503.1">
    <property type="nucleotide sequence ID" value="NZ_SHKL01000001.1"/>
</dbReference>
<organism evidence="4 5">
    <name type="scientific">Pseudonocardia sediminis</name>
    <dbReference type="NCBI Taxonomy" id="1397368"/>
    <lineage>
        <taxon>Bacteria</taxon>
        <taxon>Bacillati</taxon>
        <taxon>Actinomycetota</taxon>
        <taxon>Actinomycetes</taxon>
        <taxon>Pseudonocardiales</taxon>
        <taxon>Pseudonocardiaceae</taxon>
        <taxon>Pseudonocardia</taxon>
    </lineage>
</organism>
<dbReference type="InterPro" id="IPR052913">
    <property type="entry name" value="Glycopeptide_resist_protein"/>
</dbReference>
<feature type="compositionally biased region" description="Polar residues" evidence="1">
    <location>
        <begin position="1"/>
        <end position="20"/>
    </location>
</feature>
<comment type="caution">
    <text evidence="4">The sequence shown here is derived from an EMBL/GenBank/DDBJ whole genome shotgun (WGS) entry which is preliminary data.</text>
</comment>
<dbReference type="EMBL" id="SHKL01000001">
    <property type="protein sequence ID" value="RZT89159.1"/>
    <property type="molecule type" value="Genomic_DNA"/>
</dbReference>
<evidence type="ECO:0000256" key="2">
    <source>
        <dbReference type="SAM" id="Phobius"/>
    </source>
</evidence>
<evidence type="ECO:0000313" key="5">
    <source>
        <dbReference type="Proteomes" id="UP000291591"/>
    </source>
</evidence>
<dbReference type="Pfam" id="PF04294">
    <property type="entry name" value="VanW"/>
    <property type="match status" value="1"/>
</dbReference>
<dbReference type="InterPro" id="IPR007391">
    <property type="entry name" value="Vancomycin_resist_VanW"/>
</dbReference>
<keyword evidence="2" id="KW-1133">Transmembrane helix</keyword>
<dbReference type="InterPro" id="IPR022029">
    <property type="entry name" value="YoaR-like_PG-bd"/>
</dbReference>
<feature type="compositionally biased region" description="Low complexity" evidence="1">
    <location>
        <begin position="164"/>
        <end position="225"/>
    </location>
</feature>
<proteinExistence type="predicted"/>
<feature type="compositionally biased region" description="Gly residues" evidence="1">
    <location>
        <begin position="226"/>
        <end position="252"/>
    </location>
</feature>